<evidence type="ECO:0000313" key="1">
    <source>
        <dbReference type="EMBL" id="CAB4134877.1"/>
    </source>
</evidence>
<name>A0A6J5LPF9_9CAUD</name>
<protein>
    <submittedName>
        <fullName evidence="1">Uncharacterized protein</fullName>
    </submittedName>
</protein>
<reference evidence="1" key="1">
    <citation type="submission" date="2020-04" db="EMBL/GenBank/DDBJ databases">
        <authorList>
            <person name="Chiriac C."/>
            <person name="Salcher M."/>
            <person name="Ghai R."/>
            <person name="Kavagutti S V."/>
        </authorList>
    </citation>
    <scope>NUCLEOTIDE SEQUENCE</scope>
</reference>
<gene>
    <name evidence="1" type="ORF">UFOVP274_76</name>
</gene>
<dbReference type="EMBL" id="LR796296">
    <property type="protein sequence ID" value="CAB4134877.1"/>
    <property type="molecule type" value="Genomic_DNA"/>
</dbReference>
<organism evidence="1">
    <name type="scientific">uncultured Caudovirales phage</name>
    <dbReference type="NCBI Taxonomy" id="2100421"/>
    <lineage>
        <taxon>Viruses</taxon>
        <taxon>Duplodnaviria</taxon>
        <taxon>Heunggongvirae</taxon>
        <taxon>Uroviricota</taxon>
        <taxon>Caudoviricetes</taxon>
        <taxon>Peduoviridae</taxon>
        <taxon>Maltschvirus</taxon>
        <taxon>Maltschvirus maltsch</taxon>
    </lineage>
</organism>
<proteinExistence type="predicted"/>
<sequence>MITVTEYPHHGPARVWTAADKAEFCRTIMRSRPMGTWEPDWGFKRFESYLRDNLQKLVIEEQQ</sequence>
<accession>A0A6J5LPF9</accession>